<evidence type="ECO:0000256" key="1">
    <source>
        <dbReference type="ARBA" id="ARBA00023122"/>
    </source>
</evidence>
<dbReference type="OrthoDB" id="9781631at2"/>
<dbReference type="Gene3D" id="3.10.580.10">
    <property type="entry name" value="CBS-domain"/>
    <property type="match status" value="2"/>
</dbReference>
<dbReference type="RefSeq" id="WP_090841133.1">
    <property type="nucleotide sequence ID" value="NZ_FNIL01000002.1"/>
</dbReference>
<dbReference type="InterPro" id="IPR046342">
    <property type="entry name" value="CBS_dom_sf"/>
</dbReference>
<evidence type="ECO:0000256" key="2">
    <source>
        <dbReference type="PROSITE-ProRule" id="PRU00703"/>
    </source>
</evidence>
<dbReference type="SMART" id="SM00116">
    <property type="entry name" value="CBS"/>
    <property type="match status" value="2"/>
</dbReference>
<dbReference type="PANTHER" id="PTHR43080:SF2">
    <property type="entry name" value="CBS DOMAIN-CONTAINING PROTEIN"/>
    <property type="match status" value="1"/>
</dbReference>
<accession>A0A1H0C9K8</accession>
<evidence type="ECO:0000259" key="3">
    <source>
        <dbReference type="PROSITE" id="PS51371"/>
    </source>
</evidence>
<dbReference type="PANTHER" id="PTHR43080">
    <property type="entry name" value="CBS DOMAIN-CONTAINING PROTEIN CBSX3, MITOCHONDRIAL"/>
    <property type="match status" value="1"/>
</dbReference>
<keyword evidence="1 2" id="KW-0129">CBS domain</keyword>
<dbReference type="CDD" id="cd04584">
    <property type="entry name" value="CBS_pair_AcuB_like"/>
    <property type="match status" value="1"/>
</dbReference>
<name>A0A1H0C9K8_9BACI</name>
<protein>
    <submittedName>
        <fullName evidence="4">Acetoin utilization protein AcuB</fullName>
    </submittedName>
</protein>
<proteinExistence type="predicted"/>
<feature type="domain" description="CBS" evidence="3">
    <location>
        <begin position="66"/>
        <end position="124"/>
    </location>
</feature>
<organism evidence="4 5">
    <name type="scientific">Alkalicoccus daliensis</name>
    <dbReference type="NCBI Taxonomy" id="745820"/>
    <lineage>
        <taxon>Bacteria</taxon>
        <taxon>Bacillati</taxon>
        <taxon>Bacillota</taxon>
        <taxon>Bacilli</taxon>
        <taxon>Bacillales</taxon>
        <taxon>Bacillaceae</taxon>
        <taxon>Alkalicoccus</taxon>
    </lineage>
</organism>
<dbReference type="STRING" id="745820.SAMN04488053_10213"/>
<dbReference type="PROSITE" id="PS51371">
    <property type="entry name" value="CBS"/>
    <property type="match status" value="2"/>
</dbReference>
<sequence>MRVEEVMQKNIISVSPATSLTEARQIMKEKSVRHLPVLHPETKELEGIVSDRDLQKTEMNSMKDIMITSVHTAFPGDFVEEAAYMMLENRIHCLPVVDWHEKVIGMLTDTDLLTTLVKLTGADRPSSRVEVEVPDESGQLADLMMVAKETKQNIQSIFAIPAEEERMRIVMRLQTINPHIFVQALKVKRYDIVWPEEPEMES</sequence>
<dbReference type="InterPro" id="IPR000644">
    <property type="entry name" value="CBS_dom"/>
</dbReference>
<dbReference type="InterPro" id="IPR051257">
    <property type="entry name" value="Diverse_CBS-Domain"/>
</dbReference>
<reference evidence="5" key="1">
    <citation type="submission" date="2016-10" db="EMBL/GenBank/DDBJ databases">
        <authorList>
            <person name="Varghese N."/>
            <person name="Submissions S."/>
        </authorList>
    </citation>
    <scope>NUCLEOTIDE SEQUENCE [LARGE SCALE GENOMIC DNA]</scope>
    <source>
        <strain evidence="5">CGMCC 1.10369</strain>
    </source>
</reference>
<evidence type="ECO:0000313" key="5">
    <source>
        <dbReference type="Proteomes" id="UP000198778"/>
    </source>
</evidence>
<feature type="domain" description="CBS" evidence="3">
    <location>
        <begin position="7"/>
        <end position="65"/>
    </location>
</feature>
<dbReference type="Pfam" id="PF00571">
    <property type="entry name" value="CBS"/>
    <property type="match status" value="2"/>
</dbReference>
<dbReference type="SUPFAM" id="SSF54631">
    <property type="entry name" value="CBS-domain pair"/>
    <property type="match status" value="1"/>
</dbReference>
<gene>
    <name evidence="4" type="ORF">SAMN04488053_10213</name>
</gene>
<keyword evidence="5" id="KW-1185">Reference proteome</keyword>
<evidence type="ECO:0000313" key="4">
    <source>
        <dbReference type="EMBL" id="SDN54523.1"/>
    </source>
</evidence>
<dbReference type="Proteomes" id="UP000198778">
    <property type="component" value="Unassembled WGS sequence"/>
</dbReference>
<dbReference type="AlphaFoldDB" id="A0A1H0C9K8"/>
<dbReference type="EMBL" id="FNIL01000002">
    <property type="protein sequence ID" value="SDN54523.1"/>
    <property type="molecule type" value="Genomic_DNA"/>
</dbReference>